<protein>
    <recommendedName>
        <fullName evidence="7">TonB C-terminal domain-containing protein</fullName>
    </recommendedName>
</protein>
<name>A0A098C0B0_9BACT</name>
<dbReference type="NCBIfam" id="TIGR01352">
    <property type="entry name" value="tonB_Cterm"/>
    <property type="match status" value="1"/>
</dbReference>
<dbReference type="Proteomes" id="UP000032417">
    <property type="component" value="Chromosome 1"/>
</dbReference>
<dbReference type="GO" id="GO:0055085">
    <property type="term" value="P:transmembrane transport"/>
    <property type="evidence" value="ECO:0007669"/>
    <property type="project" value="InterPro"/>
</dbReference>
<dbReference type="KEGG" id="pbt:ING2E5B_1577"/>
<evidence type="ECO:0000256" key="1">
    <source>
        <dbReference type="ARBA" id="ARBA00004167"/>
    </source>
</evidence>
<feature type="region of interest" description="Disordered" evidence="5">
    <location>
        <begin position="124"/>
        <end position="176"/>
    </location>
</feature>
<dbReference type="Pfam" id="PF03544">
    <property type="entry name" value="TonB_C"/>
    <property type="match status" value="1"/>
</dbReference>
<dbReference type="InterPro" id="IPR037682">
    <property type="entry name" value="TonB_C"/>
</dbReference>
<dbReference type="InterPro" id="IPR006260">
    <property type="entry name" value="TonB/TolA_C"/>
</dbReference>
<keyword evidence="9" id="KW-1185">Reference proteome</keyword>
<proteinExistence type="predicted"/>
<keyword evidence="2 6" id="KW-0812">Transmembrane</keyword>
<evidence type="ECO:0000256" key="5">
    <source>
        <dbReference type="SAM" id="MobiDB-lite"/>
    </source>
</evidence>
<dbReference type="AlphaFoldDB" id="A0A098C0B0"/>
<sequence>MQITREEIGGIVGTTIFAILLALLLLFSYFTMASPPEELEGVPVMFGSIEDAFGYVEPPMTEITPIPTQELQIPEYSPNEPLITQTTEPTIDVEALREEERRQTALAEERRRIEEAERIRRQEEARRREINEQMSGLFGESSGSRGNTQGEGTQGVSTGNSSQGSPTGTGGIGSYDLGGRSLGSGGLIQPRYTVNDYGTVVVNITVDPAGNVIHAEIGRGTNTPSATLRNEALRAARNTKFNSINSANNQQGTITYRFNLN</sequence>
<evidence type="ECO:0000256" key="6">
    <source>
        <dbReference type="SAM" id="Phobius"/>
    </source>
</evidence>
<accession>A0A098C0B0</accession>
<dbReference type="EMBL" id="LN515532">
    <property type="protein sequence ID" value="CEA16325.1"/>
    <property type="molecule type" value="Genomic_DNA"/>
</dbReference>
<keyword evidence="3 6" id="KW-1133">Transmembrane helix</keyword>
<evidence type="ECO:0000313" key="8">
    <source>
        <dbReference type="EMBL" id="CEA16325.1"/>
    </source>
</evidence>
<evidence type="ECO:0000313" key="9">
    <source>
        <dbReference type="Proteomes" id="UP000032417"/>
    </source>
</evidence>
<dbReference type="HOGENOM" id="CLU_085357_0_0_10"/>
<gene>
    <name evidence="8" type="ORF">ING2E5B_1577</name>
</gene>
<organism evidence="8 9">
    <name type="scientific">Fermentimonas caenicola</name>
    <dbReference type="NCBI Taxonomy" id="1562970"/>
    <lineage>
        <taxon>Bacteria</taxon>
        <taxon>Pseudomonadati</taxon>
        <taxon>Bacteroidota</taxon>
        <taxon>Bacteroidia</taxon>
        <taxon>Bacteroidales</taxon>
        <taxon>Dysgonomonadaceae</taxon>
        <taxon>Fermentimonas</taxon>
    </lineage>
</organism>
<feature type="transmembrane region" description="Helical" evidence="6">
    <location>
        <begin position="12"/>
        <end position="30"/>
    </location>
</feature>
<evidence type="ECO:0000259" key="7">
    <source>
        <dbReference type="Pfam" id="PF03544"/>
    </source>
</evidence>
<comment type="subcellular location">
    <subcellularLocation>
        <location evidence="1">Membrane</location>
        <topology evidence="1">Single-pass membrane protein</topology>
    </subcellularLocation>
</comment>
<keyword evidence="4 6" id="KW-0472">Membrane</keyword>
<dbReference type="GO" id="GO:0016020">
    <property type="term" value="C:membrane"/>
    <property type="evidence" value="ECO:0007669"/>
    <property type="project" value="UniProtKB-SubCell"/>
</dbReference>
<reference evidence="8 9" key="1">
    <citation type="submission" date="2014-08" db="EMBL/GenBank/DDBJ databases">
        <authorList>
            <person name="Wibberg D."/>
        </authorList>
    </citation>
    <scope>NUCLEOTIDE SEQUENCE [LARGE SCALE GENOMIC DNA]</scope>
    <source>
        <strain evidence="9">ING2-E5B</strain>
    </source>
</reference>
<dbReference type="STRING" id="1562970.ING2E5B_1577"/>
<dbReference type="SUPFAM" id="SSF74653">
    <property type="entry name" value="TolA/TonB C-terminal domain"/>
    <property type="match status" value="1"/>
</dbReference>
<feature type="domain" description="TonB C-terminal" evidence="7">
    <location>
        <begin position="197"/>
        <end position="260"/>
    </location>
</feature>
<dbReference type="Gene3D" id="3.30.1150.10">
    <property type="match status" value="1"/>
</dbReference>
<feature type="compositionally biased region" description="Polar residues" evidence="5">
    <location>
        <begin position="141"/>
        <end position="166"/>
    </location>
</feature>
<dbReference type="OrthoDB" id="9786892at2"/>
<evidence type="ECO:0000256" key="4">
    <source>
        <dbReference type="ARBA" id="ARBA00023136"/>
    </source>
</evidence>
<evidence type="ECO:0000256" key="3">
    <source>
        <dbReference type="ARBA" id="ARBA00022989"/>
    </source>
</evidence>
<evidence type="ECO:0000256" key="2">
    <source>
        <dbReference type="ARBA" id="ARBA00022692"/>
    </source>
</evidence>